<dbReference type="GO" id="GO:0001228">
    <property type="term" value="F:DNA-binding transcription activator activity, RNA polymerase II-specific"/>
    <property type="evidence" value="ECO:0007669"/>
    <property type="project" value="TreeGrafter"/>
</dbReference>
<dbReference type="GO" id="GO:0000978">
    <property type="term" value="F:RNA polymerase II cis-regulatory region sequence-specific DNA binding"/>
    <property type="evidence" value="ECO:0007669"/>
    <property type="project" value="TreeGrafter"/>
</dbReference>
<dbReference type="Proteomes" id="UP000472263">
    <property type="component" value="Chromosome 11"/>
</dbReference>
<evidence type="ECO:0000256" key="12">
    <source>
        <dbReference type="ARBA" id="ARBA00042663"/>
    </source>
</evidence>
<dbReference type="CDD" id="cd22908">
    <property type="entry name" value="HFD_NFYC-like"/>
    <property type="match status" value="1"/>
</dbReference>
<keyword evidence="6" id="KW-0539">Nucleus</keyword>
<dbReference type="Pfam" id="PF00125">
    <property type="entry name" value="Histone"/>
    <property type="match status" value="1"/>
</dbReference>
<dbReference type="AlphaFoldDB" id="A0A667WVS2"/>
<keyword evidence="4" id="KW-0010">Activator</keyword>
<evidence type="ECO:0000256" key="8">
    <source>
        <dbReference type="ARBA" id="ARBA00025911"/>
    </source>
</evidence>
<dbReference type="GeneTree" id="ENSGT00940000155689"/>
<protein>
    <recommendedName>
        <fullName evidence="10">Nuclear transcription factor Y subunit gamma</fullName>
    </recommendedName>
    <alternativeName>
        <fullName evidence="11">CAAT box DNA-binding protein subunit C</fullName>
    </alternativeName>
    <alternativeName>
        <fullName evidence="12">Nuclear transcription factor Y subunit C</fullName>
    </alternativeName>
</protein>
<dbReference type="SUPFAM" id="SSF47113">
    <property type="entry name" value="Histone-fold"/>
    <property type="match status" value="1"/>
</dbReference>
<dbReference type="PANTHER" id="PTHR10252">
    <property type="entry name" value="HISTONE-LIKE TRANSCRIPTION FACTOR CCAAT-RELATED"/>
    <property type="match status" value="1"/>
</dbReference>
<evidence type="ECO:0000313" key="14">
    <source>
        <dbReference type="Ensembl" id="ENSMMDP00005009750.1"/>
    </source>
</evidence>
<dbReference type="GO" id="GO:0046982">
    <property type="term" value="F:protein heterodimerization activity"/>
    <property type="evidence" value="ECO:0007669"/>
    <property type="project" value="InterPro"/>
</dbReference>
<evidence type="ECO:0000256" key="11">
    <source>
        <dbReference type="ARBA" id="ARBA00042333"/>
    </source>
</evidence>
<evidence type="ECO:0000313" key="15">
    <source>
        <dbReference type="Proteomes" id="UP000472263"/>
    </source>
</evidence>
<evidence type="ECO:0000256" key="6">
    <source>
        <dbReference type="ARBA" id="ARBA00023242"/>
    </source>
</evidence>
<reference evidence="14" key="1">
    <citation type="submission" date="2019-06" db="EMBL/GenBank/DDBJ databases">
        <authorList>
            <consortium name="Wellcome Sanger Institute Data Sharing"/>
        </authorList>
    </citation>
    <scope>NUCLEOTIDE SEQUENCE [LARGE SCALE GENOMIC DNA]</scope>
</reference>
<evidence type="ECO:0000256" key="7">
    <source>
        <dbReference type="ARBA" id="ARBA00025263"/>
    </source>
</evidence>
<keyword evidence="15" id="KW-1185">Reference proteome</keyword>
<dbReference type="Ensembl" id="ENSMMDT00005010053.1">
    <property type="protein sequence ID" value="ENSMMDP00005009750.1"/>
    <property type="gene ID" value="ENSMMDG00005004862.1"/>
</dbReference>
<proteinExistence type="inferred from homology"/>
<comment type="similarity">
    <text evidence="9">Belongs to the NFYC/HAP5 subunit family.</text>
</comment>
<dbReference type="Gene3D" id="1.10.20.10">
    <property type="entry name" value="Histone, subunit A"/>
    <property type="match status" value="1"/>
</dbReference>
<evidence type="ECO:0000256" key="4">
    <source>
        <dbReference type="ARBA" id="ARBA00023159"/>
    </source>
</evidence>
<keyword evidence="2" id="KW-0805">Transcription regulation</keyword>
<evidence type="ECO:0000256" key="2">
    <source>
        <dbReference type="ARBA" id="ARBA00023015"/>
    </source>
</evidence>
<reference evidence="14" key="2">
    <citation type="submission" date="2025-08" db="UniProtKB">
        <authorList>
            <consortium name="Ensembl"/>
        </authorList>
    </citation>
    <scope>IDENTIFICATION</scope>
</reference>
<comment type="subunit">
    <text evidence="8">Heterotrimeric transcription factor composed of three components, NF-YA, NF-YB and NF-YC. NF-YB and NF-YC must interact and dimerize for NF-YA association and DNA binding.</text>
</comment>
<dbReference type="InterPro" id="IPR009072">
    <property type="entry name" value="Histone-fold"/>
</dbReference>
<evidence type="ECO:0000259" key="13">
    <source>
        <dbReference type="Pfam" id="PF00125"/>
    </source>
</evidence>
<evidence type="ECO:0000256" key="9">
    <source>
        <dbReference type="ARBA" id="ARBA00038129"/>
    </source>
</evidence>
<dbReference type="GO" id="GO:0016602">
    <property type="term" value="C:CCAAT-binding factor complex"/>
    <property type="evidence" value="ECO:0007669"/>
    <property type="project" value="TreeGrafter"/>
</dbReference>
<reference evidence="14" key="3">
    <citation type="submission" date="2025-09" db="UniProtKB">
        <authorList>
            <consortium name="Ensembl"/>
        </authorList>
    </citation>
    <scope>IDENTIFICATION</scope>
</reference>
<dbReference type="InterPro" id="IPR050568">
    <property type="entry name" value="Transcr_DNA_Rep_Reg"/>
</dbReference>
<evidence type="ECO:0000256" key="5">
    <source>
        <dbReference type="ARBA" id="ARBA00023163"/>
    </source>
</evidence>
<dbReference type="PANTHER" id="PTHR10252:SF8">
    <property type="entry name" value="NUCLEAR TRANSCRIPTION FACTOR Y SUBUNIT GAMMA"/>
    <property type="match status" value="1"/>
</dbReference>
<sequence>MMSADAFGAGGSDAQQTLQSFWPRVMEEIRNLTVDFRVQELPLARIKKIMKLDEDVKMISAEAPVLFAKAAQIFITELTLRAWIHTEDNKRRTLQRNDIAMAITKFDQFDFLIDIVPRDELKPPKRQEEVRQSVAPAEPVQYYFTLAQQPGAVQVQGQQQGQQASAQTATTIQPGQIIIAQPQQGQSAPVAMQVGEGQQVQIVQAAAAQGQAQTAQAQGQTMQVMQQIITNTGEIQQIPVQLNTGQLQYIRLAQPVSGTQVVQGQIQTLANTQQVITITQTEVQQGQQQFNQFTDGQQLYQIQQVTMPAAQELTQPMFIQSTNQTADGQVTQVSTD</sequence>
<gene>
    <name evidence="14" type="primary">NFYC</name>
    <name evidence="14" type="synonym">nfyc</name>
</gene>
<dbReference type="InterPro" id="IPR007125">
    <property type="entry name" value="H2A/H2B/H3"/>
</dbReference>
<dbReference type="FunFam" id="1.10.20.10:FF:000006">
    <property type="entry name" value="Nuclear transcription factor Y subunit gamma"/>
    <property type="match status" value="1"/>
</dbReference>
<feature type="domain" description="Core Histone H2A/H2B/H3" evidence="13">
    <location>
        <begin position="34"/>
        <end position="103"/>
    </location>
</feature>
<organism evidence="14 15">
    <name type="scientific">Myripristis murdjan</name>
    <name type="common">pinecone soldierfish</name>
    <dbReference type="NCBI Taxonomy" id="586833"/>
    <lineage>
        <taxon>Eukaryota</taxon>
        <taxon>Metazoa</taxon>
        <taxon>Chordata</taxon>
        <taxon>Craniata</taxon>
        <taxon>Vertebrata</taxon>
        <taxon>Euteleostomi</taxon>
        <taxon>Actinopterygii</taxon>
        <taxon>Neopterygii</taxon>
        <taxon>Teleostei</taxon>
        <taxon>Neoteleostei</taxon>
        <taxon>Acanthomorphata</taxon>
        <taxon>Holocentriformes</taxon>
        <taxon>Holocentridae</taxon>
        <taxon>Myripristis</taxon>
    </lineage>
</organism>
<comment type="subcellular location">
    <subcellularLocation>
        <location evidence="1">Nucleus</location>
    </subcellularLocation>
</comment>
<comment type="function">
    <text evidence="7">Component of the sequence-specific heterotrimeric transcription factor (NF-Y) which specifically recognizes a 5'-CCAAT-3' box motif found in the promoters of its target genes. NF-Y can function as both an activator and a repressor, depending on its interacting cofactors.</text>
</comment>
<evidence type="ECO:0000256" key="3">
    <source>
        <dbReference type="ARBA" id="ARBA00023125"/>
    </source>
</evidence>
<keyword evidence="3" id="KW-0238">DNA-binding</keyword>
<accession>A0A667WVS2</accession>
<evidence type="ECO:0000256" key="1">
    <source>
        <dbReference type="ARBA" id="ARBA00004123"/>
    </source>
</evidence>
<name>A0A667WVS2_9TELE</name>
<evidence type="ECO:0000256" key="10">
    <source>
        <dbReference type="ARBA" id="ARBA00040590"/>
    </source>
</evidence>
<keyword evidence="5" id="KW-0804">Transcription</keyword>